<reference evidence="3 4" key="1">
    <citation type="submission" date="2016-10" db="EMBL/GenBank/DDBJ databases">
        <authorList>
            <person name="Varghese N."/>
            <person name="Submissions S."/>
        </authorList>
    </citation>
    <scope>NUCLEOTIDE SEQUENCE [LARGE SCALE GENOMIC DNA]</scope>
    <source>
        <strain evidence="3 4">DSM 18839</strain>
    </source>
</reference>
<evidence type="ECO:0000313" key="4">
    <source>
        <dbReference type="Proteomes" id="UP000198615"/>
    </source>
</evidence>
<keyword evidence="1" id="KW-0812">Transmembrane</keyword>
<sequence length="159" mass="17358">MSVSRDTIVAILLLAFCGVLWYASYDIEITSYGTMPSSVWPRIIIVAMAVFSALLLLKSLSSHDDAPVEEASSEPFFRRYRNAAIIYALFLLFLLTLPTLGMHLGGALFVFLSLTALGRPSPKLIALHAAIAVISIGAMWSIFTFGLRVILPQGEILPI</sequence>
<name>A0A8G2BLW4_9PROT</name>
<organism evidence="3 4">
    <name type="scientific">Thalassobaculum litoreum DSM 18839</name>
    <dbReference type="NCBI Taxonomy" id="1123362"/>
    <lineage>
        <taxon>Bacteria</taxon>
        <taxon>Pseudomonadati</taxon>
        <taxon>Pseudomonadota</taxon>
        <taxon>Alphaproteobacteria</taxon>
        <taxon>Rhodospirillales</taxon>
        <taxon>Thalassobaculaceae</taxon>
        <taxon>Thalassobaculum</taxon>
    </lineage>
</organism>
<feature type="transmembrane region" description="Helical" evidence="1">
    <location>
        <begin position="39"/>
        <end position="57"/>
    </location>
</feature>
<evidence type="ECO:0000313" key="3">
    <source>
        <dbReference type="EMBL" id="SDG46260.1"/>
    </source>
</evidence>
<evidence type="ECO:0000256" key="1">
    <source>
        <dbReference type="SAM" id="Phobius"/>
    </source>
</evidence>
<feature type="transmembrane region" description="Helical" evidence="1">
    <location>
        <begin position="124"/>
        <end position="151"/>
    </location>
</feature>
<dbReference type="InterPro" id="IPR009936">
    <property type="entry name" value="DUF1468"/>
</dbReference>
<comment type="caution">
    <text evidence="3">The sequence shown here is derived from an EMBL/GenBank/DDBJ whole genome shotgun (WGS) entry which is preliminary data.</text>
</comment>
<feature type="transmembrane region" description="Helical" evidence="1">
    <location>
        <begin position="7"/>
        <end position="24"/>
    </location>
</feature>
<dbReference type="Proteomes" id="UP000198615">
    <property type="component" value="Unassembled WGS sequence"/>
</dbReference>
<keyword evidence="1" id="KW-1133">Transmembrane helix</keyword>
<dbReference type="EMBL" id="FNBW01000018">
    <property type="protein sequence ID" value="SDG46260.1"/>
    <property type="molecule type" value="Genomic_DNA"/>
</dbReference>
<feature type="domain" description="DUF1468" evidence="2">
    <location>
        <begin position="8"/>
        <end position="152"/>
    </location>
</feature>
<dbReference type="RefSeq" id="WP_093153981.1">
    <property type="nucleotide sequence ID" value="NZ_FNBW01000018.1"/>
</dbReference>
<evidence type="ECO:0000259" key="2">
    <source>
        <dbReference type="Pfam" id="PF07331"/>
    </source>
</evidence>
<dbReference type="Pfam" id="PF07331">
    <property type="entry name" value="TctB"/>
    <property type="match status" value="1"/>
</dbReference>
<feature type="transmembrane region" description="Helical" evidence="1">
    <location>
        <begin position="85"/>
        <end position="112"/>
    </location>
</feature>
<accession>A0A8G2BLW4</accession>
<proteinExistence type="predicted"/>
<keyword evidence="4" id="KW-1185">Reference proteome</keyword>
<dbReference type="OrthoDB" id="7365255at2"/>
<protein>
    <submittedName>
        <fullName evidence="3">Tripartite tricarboxylate transporter TctB family protein</fullName>
    </submittedName>
</protein>
<dbReference type="AlphaFoldDB" id="A0A8G2BLW4"/>
<gene>
    <name evidence="3" type="ORF">SAMN05660686_04489</name>
</gene>
<keyword evidence="1" id="KW-0472">Membrane</keyword>